<proteinExistence type="predicted"/>
<organism evidence="1 2">
    <name type="scientific">Nitrosomonas mobilis</name>
    <dbReference type="NCBI Taxonomy" id="51642"/>
    <lineage>
        <taxon>Bacteria</taxon>
        <taxon>Pseudomonadati</taxon>
        <taxon>Pseudomonadota</taxon>
        <taxon>Betaproteobacteria</taxon>
        <taxon>Nitrosomonadales</taxon>
        <taxon>Nitrosomonadaceae</taxon>
        <taxon>Nitrosomonas</taxon>
    </lineage>
</organism>
<keyword evidence="2" id="KW-1185">Reference proteome</keyword>
<dbReference type="OrthoDB" id="1253390at2"/>
<protein>
    <submittedName>
        <fullName evidence="1">Uncharacterized protein</fullName>
    </submittedName>
</protein>
<gene>
    <name evidence="1" type="ORF">NSMM_590002</name>
</gene>
<name>A0A1G5SHA3_9PROT</name>
<accession>A0A1G5SHA3</accession>
<sequence length="149" mass="15776">MAANGGSPVGIYSPTVWNEGSSGSHVNGAPFPTDMMRFDRSAGPETHTYSAIDIGILTDLGYTRNAVTNVPEPGILGLVLAGLFGGGCSYLGTHIIPITLKQFLTSFLASIFLLAGTDCMAAETKYREAGGLPPTYRLDEINIRLTRHA</sequence>
<dbReference type="Proteomes" id="UP000198729">
    <property type="component" value="Unassembled WGS sequence"/>
</dbReference>
<dbReference type="AlphaFoldDB" id="A0A1G5SHA3"/>
<evidence type="ECO:0000313" key="1">
    <source>
        <dbReference type="EMBL" id="SCZ86498.1"/>
    </source>
</evidence>
<reference evidence="1 2" key="1">
    <citation type="submission" date="2016-10" db="EMBL/GenBank/DDBJ databases">
        <authorList>
            <person name="de Groot N.N."/>
        </authorList>
    </citation>
    <scope>NUCLEOTIDE SEQUENCE [LARGE SCALE GENOMIC DNA]</scope>
    <source>
        <strain evidence="1">1</strain>
    </source>
</reference>
<dbReference type="RefSeq" id="WP_090287561.1">
    <property type="nucleotide sequence ID" value="NZ_FMWO01000068.1"/>
</dbReference>
<evidence type="ECO:0000313" key="2">
    <source>
        <dbReference type="Proteomes" id="UP000198729"/>
    </source>
</evidence>
<dbReference type="EMBL" id="FMWO01000068">
    <property type="protein sequence ID" value="SCZ86498.1"/>
    <property type="molecule type" value="Genomic_DNA"/>
</dbReference>
<dbReference type="STRING" id="51642.NSMM_590002"/>